<evidence type="ECO:0000313" key="4">
    <source>
        <dbReference type="Proteomes" id="UP000324800"/>
    </source>
</evidence>
<evidence type="ECO:0008006" key="5">
    <source>
        <dbReference type="Google" id="ProtNLM"/>
    </source>
</evidence>
<name>A0A5J4U0E9_9EUKA</name>
<dbReference type="AlphaFoldDB" id="A0A5J4U0E9"/>
<feature type="compositionally biased region" description="Basic and acidic residues" evidence="1">
    <location>
        <begin position="84"/>
        <end position="95"/>
    </location>
</feature>
<dbReference type="Proteomes" id="UP000324800">
    <property type="component" value="Unassembled WGS sequence"/>
</dbReference>
<feature type="compositionally biased region" description="Low complexity" evidence="1">
    <location>
        <begin position="7"/>
        <end position="16"/>
    </location>
</feature>
<feature type="transmembrane region" description="Helical" evidence="2">
    <location>
        <begin position="146"/>
        <end position="171"/>
    </location>
</feature>
<evidence type="ECO:0000313" key="3">
    <source>
        <dbReference type="EMBL" id="KAA6364027.1"/>
    </source>
</evidence>
<feature type="compositionally biased region" description="Polar residues" evidence="1">
    <location>
        <begin position="17"/>
        <end position="44"/>
    </location>
</feature>
<comment type="caution">
    <text evidence="3">The sequence shown here is derived from an EMBL/GenBank/DDBJ whole genome shotgun (WGS) entry which is preliminary data.</text>
</comment>
<protein>
    <recommendedName>
        <fullName evidence="5">Transmembrane protein</fullName>
    </recommendedName>
</protein>
<feature type="compositionally biased region" description="Basic residues" evidence="1">
    <location>
        <begin position="59"/>
        <end position="83"/>
    </location>
</feature>
<evidence type="ECO:0000256" key="1">
    <source>
        <dbReference type="SAM" id="MobiDB-lite"/>
    </source>
</evidence>
<keyword evidence="2" id="KW-0812">Transmembrane</keyword>
<feature type="region of interest" description="Disordered" evidence="1">
    <location>
        <begin position="1"/>
        <end position="98"/>
    </location>
</feature>
<sequence length="238" mass="27547">MKSPLNQQSQQSIDQQTKTSVKSIKSGQAINIRPPTSNTQNVNTQLNNDKKQQKDLNKNKKKKKNQKEKDKDKKKKEKQKGKNQQKEKKQIHDQAEEQFNELDEEKLGYIRDELEDDEWIQKLTNDENNLQENHDKIPSPIVVKNYVNMIFALFVVIALNIVHIVIVVVYVGQYQQIPSNVVLSGIRPATLAQIQYLLLRAIMNYQCVSTLHHINLPATSQPMWKDDSHVSSDRKVIL</sequence>
<organism evidence="3 4">
    <name type="scientific">Streblomastix strix</name>
    <dbReference type="NCBI Taxonomy" id="222440"/>
    <lineage>
        <taxon>Eukaryota</taxon>
        <taxon>Metamonada</taxon>
        <taxon>Preaxostyla</taxon>
        <taxon>Oxymonadida</taxon>
        <taxon>Streblomastigidae</taxon>
        <taxon>Streblomastix</taxon>
    </lineage>
</organism>
<dbReference type="EMBL" id="SNRW01022152">
    <property type="protein sequence ID" value="KAA6364027.1"/>
    <property type="molecule type" value="Genomic_DNA"/>
</dbReference>
<feature type="compositionally biased region" description="Basic and acidic residues" evidence="1">
    <location>
        <begin position="48"/>
        <end position="58"/>
    </location>
</feature>
<keyword evidence="2" id="KW-0472">Membrane</keyword>
<feature type="non-terminal residue" evidence="3">
    <location>
        <position position="238"/>
    </location>
</feature>
<evidence type="ECO:0000256" key="2">
    <source>
        <dbReference type="SAM" id="Phobius"/>
    </source>
</evidence>
<keyword evidence="2" id="KW-1133">Transmembrane helix</keyword>
<gene>
    <name evidence="3" type="ORF">EZS28_040446</name>
</gene>
<accession>A0A5J4U0E9</accession>
<proteinExistence type="predicted"/>
<reference evidence="3 4" key="1">
    <citation type="submission" date="2019-03" db="EMBL/GenBank/DDBJ databases">
        <title>Single cell metagenomics reveals metabolic interactions within the superorganism composed of flagellate Streblomastix strix and complex community of Bacteroidetes bacteria on its surface.</title>
        <authorList>
            <person name="Treitli S.C."/>
            <person name="Kolisko M."/>
            <person name="Husnik F."/>
            <person name="Keeling P."/>
            <person name="Hampl V."/>
        </authorList>
    </citation>
    <scope>NUCLEOTIDE SEQUENCE [LARGE SCALE GENOMIC DNA]</scope>
    <source>
        <strain evidence="3">ST1C</strain>
    </source>
</reference>